<keyword evidence="3" id="KW-1185">Reference proteome</keyword>
<dbReference type="EMBL" id="LT629710">
    <property type="protein sequence ID" value="SDP38929.1"/>
    <property type="molecule type" value="Genomic_DNA"/>
</dbReference>
<dbReference type="InterPro" id="IPR007235">
    <property type="entry name" value="Glyco_trans_28_C"/>
</dbReference>
<evidence type="ECO:0000313" key="3">
    <source>
        <dbReference type="Proteomes" id="UP000198741"/>
    </source>
</evidence>
<name>A0A1H0SBP5_9ACTN</name>
<evidence type="ECO:0000313" key="2">
    <source>
        <dbReference type="EMBL" id="SDP38929.1"/>
    </source>
</evidence>
<proteinExistence type="predicted"/>
<accession>A0A1H0SBP5</accession>
<dbReference type="SUPFAM" id="SSF53756">
    <property type="entry name" value="UDP-Glycosyltransferase/glycogen phosphorylase"/>
    <property type="match status" value="1"/>
</dbReference>
<sequence>MIGYYVHHQGVGHRERMLAIAAEMAVPLTVLSSLPRPAAGPSWVHLPGDDSGQDFLEPTANGTWHWVPLHHPGLRTRMALIAEWIARAQPALLVVDVSVEVAGLARLLGVPTVLLAMRGDRSDRPHVTAYDSAHALIAPWAPEFGPSWWPRSWTDKTFHAGPITAPAGGRPIRPAVHEPRRILVLWGAGGDEASTTGFGSARVGALREAHPQWDWRFAGGTGEHRVDRAEVDRLLGWADVVITHAGQNAVAEVAAARTPAVVIADARPHGEQNDTAMTLAGAGIAVGLPGWPAVDDWPQLLDRALALGGAQWSRWLTPHGAQRAAAFLAETAERLRPALPPPAAAS</sequence>
<dbReference type="Proteomes" id="UP000198741">
    <property type="component" value="Chromosome I"/>
</dbReference>
<dbReference type="Pfam" id="PF04101">
    <property type="entry name" value="Glyco_tran_28_C"/>
    <property type="match status" value="1"/>
</dbReference>
<dbReference type="STRING" id="1090615.SAMN04515671_4003"/>
<dbReference type="AlphaFoldDB" id="A0A1H0SBP5"/>
<feature type="domain" description="Glycosyl transferase family 28 C-terminal" evidence="1">
    <location>
        <begin position="232"/>
        <end position="286"/>
    </location>
</feature>
<keyword evidence="2" id="KW-0808">Transferase</keyword>
<evidence type="ECO:0000259" key="1">
    <source>
        <dbReference type="Pfam" id="PF04101"/>
    </source>
</evidence>
<dbReference type="GO" id="GO:0016758">
    <property type="term" value="F:hexosyltransferase activity"/>
    <property type="evidence" value="ECO:0007669"/>
    <property type="project" value="InterPro"/>
</dbReference>
<gene>
    <name evidence="2" type="ORF">SAMN04515671_4003</name>
</gene>
<organism evidence="2 3">
    <name type="scientific">Nakamurella panacisegetis</name>
    <dbReference type="NCBI Taxonomy" id="1090615"/>
    <lineage>
        <taxon>Bacteria</taxon>
        <taxon>Bacillati</taxon>
        <taxon>Actinomycetota</taxon>
        <taxon>Actinomycetes</taxon>
        <taxon>Nakamurellales</taxon>
        <taxon>Nakamurellaceae</taxon>
        <taxon>Nakamurella</taxon>
    </lineage>
</organism>
<reference evidence="2 3" key="1">
    <citation type="submission" date="2016-10" db="EMBL/GenBank/DDBJ databases">
        <authorList>
            <person name="de Groot N.N."/>
        </authorList>
    </citation>
    <scope>NUCLEOTIDE SEQUENCE [LARGE SCALE GENOMIC DNA]</scope>
    <source>
        <strain evidence="3">P4-7,KCTC 19426,CECT 7604</strain>
    </source>
</reference>
<dbReference type="Gene3D" id="3.40.50.2000">
    <property type="entry name" value="Glycogen Phosphorylase B"/>
    <property type="match status" value="1"/>
</dbReference>
<protein>
    <submittedName>
        <fullName evidence="2">Glycosyltransferase family 28 C-terminal domain-containing protein</fullName>
    </submittedName>
</protein>